<reference evidence="1" key="1">
    <citation type="submission" date="2021-05" db="EMBL/GenBank/DDBJ databases">
        <authorList>
            <person name="Pan Q."/>
            <person name="Jouanno E."/>
            <person name="Zahm M."/>
            <person name="Klopp C."/>
            <person name="Cabau C."/>
            <person name="Louis A."/>
            <person name="Berthelot C."/>
            <person name="Parey E."/>
            <person name="Roest Crollius H."/>
            <person name="Montfort J."/>
            <person name="Robinson-Rechavi M."/>
            <person name="Bouchez O."/>
            <person name="Lampietro C."/>
            <person name="Lopez Roques C."/>
            <person name="Donnadieu C."/>
            <person name="Postlethwait J."/>
            <person name="Bobe J."/>
            <person name="Dillon D."/>
            <person name="Chandos A."/>
            <person name="von Hippel F."/>
            <person name="Guiguen Y."/>
        </authorList>
    </citation>
    <scope>NUCLEOTIDE SEQUENCE</scope>
    <source>
        <strain evidence="1">YG-Jan2019</strain>
    </source>
</reference>
<gene>
    <name evidence="1" type="ORF">DPEC_G00245810</name>
</gene>
<organism evidence="1 2">
    <name type="scientific">Dallia pectoralis</name>
    <name type="common">Alaska blackfish</name>
    <dbReference type="NCBI Taxonomy" id="75939"/>
    <lineage>
        <taxon>Eukaryota</taxon>
        <taxon>Metazoa</taxon>
        <taxon>Chordata</taxon>
        <taxon>Craniata</taxon>
        <taxon>Vertebrata</taxon>
        <taxon>Euteleostomi</taxon>
        <taxon>Actinopterygii</taxon>
        <taxon>Neopterygii</taxon>
        <taxon>Teleostei</taxon>
        <taxon>Protacanthopterygii</taxon>
        <taxon>Esociformes</taxon>
        <taxon>Umbridae</taxon>
        <taxon>Dallia</taxon>
    </lineage>
</organism>
<name>A0ACC2FWD2_DALPE</name>
<dbReference type="EMBL" id="CM055748">
    <property type="protein sequence ID" value="KAJ7995555.1"/>
    <property type="molecule type" value="Genomic_DNA"/>
</dbReference>
<keyword evidence="2" id="KW-1185">Reference proteome</keyword>
<sequence length="104" mass="11497">MYLVKHSPCPVMPSSGVFTHKHSSPPFSLPLSRCCYRHLNSQDGHMIPSLNRAFIMNRGASLASGRRQRTRDSDAPDSLQAAIHTWLVFLANLIHLPTGGCSEL</sequence>
<dbReference type="Proteomes" id="UP001157502">
    <property type="component" value="Chromosome 21"/>
</dbReference>
<proteinExistence type="predicted"/>
<protein>
    <submittedName>
        <fullName evidence="1">Uncharacterized protein</fullName>
    </submittedName>
</protein>
<evidence type="ECO:0000313" key="2">
    <source>
        <dbReference type="Proteomes" id="UP001157502"/>
    </source>
</evidence>
<evidence type="ECO:0000313" key="1">
    <source>
        <dbReference type="EMBL" id="KAJ7995555.1"/>
    </source>
</evidence>
<comment type="caution">
    <text evidence="1">The sequence shown here is derived from an EMBL/GenBank/DDBJ whole genome shotgun (WGS) entry which is preliminary data.</text>
</comment>
<accession>A0ACC2FWD2</accession>